<proteinExistence type="predicted"/>
<evidence type="ECO:0000313" key="3">
    <source>
        <dbReference type="Proteomes" id="UP000015106"/>
    </source>
</evidence>
<evidence type="ECO:0008006" key="4">
    <source>
        <dbReference type="Google" id="ProtNLM"/>
    </source>
</evidence>
<protein>
    <recommendedName>
        <fullName evidence="4">Zinc finger GRF-type domain-containing protein</fullName>
    </recommendedName>
</protein>
<feature type="compositionally biased region" description="Polar residues" evidence="1">
    <location>
        <begin position="86"/>
        <end position="99"/>
    </location>
</feature>
<accession>A0A8R7Q2T8</accession>
<feature type="compositionally biased region" description="Polar residues" evidence="1">
    <location>
        <begin position="129"/>
        <end position="138"/>
    </location>
</feature>
<name>A0A8R7Q2T8_TRIUA</name>
<organism evidence="2 3">
    <name type="scientific">Triticum urartu</name>
    <name type="common">Red wild einkorn</name>
    <name type="synonym">Crithodium urartu</name>
    <dbReference type="NCBI Taxonomy" id="4572"/>
    <lineage>
        <taxon>Eukaryota</taxon>
        <taxon>Viridiplantae</taxon>
        <taxon>Streptophyta</taxon>
        <taxon>Embryophyta</taxon>
        <taxon>Tracheophyta</taxon>
        <taxon>Spermatophyta</taxon>
        <taxon>Magnoliopsida</taxon>
        <taxon>Liliopsida</taxon>
        <taxon>Poales</taxon>
        <taxon>Poaceae</taxon>
        <taxon>BOP clade</taxon>
        <taxon>Pooideae</taxon>
        <taxon>Triticodae</taxon>
        <taxon>Triticeae</taxon>
        <taxon>Triticinae</taxon>
        <taxon>Triticum</taxon>
    </lineage>
</organism>
<sequence>SASSRLASSRRDPLPYTGTRWTTGYGPAVFCSCGAKAARLTLWTDANPGQRYLSCSRATVCRRPLWHWLDIKPSPYRFAAGARRLPSSSTSPTAVTMTTRARRSTREACEPTEFGADRRRRQCHRSGRMTPTLSSRSR</sequence>
<dbReference type="EnsemblPlants" id="TuG1812G0400001880.01.T01">
    <property type="protein sequence ID" value="TuG1812G0400001880.01.T01"/>
    <property type="gene ID" value="TuG1812G0400001880.01"/>
</dbReference>
<evidence type="ECO:0000313" key="2">
    <source>
        <dbReference type="EnsemblPlants" id="TuG1812G0400001880.01.T01"/>
    </source>
</evidence>
<dbReference type="Gramene" id="TuG1812G0400001880.01.T01">
    <property type="protein sequence ID" value="TuG1812G0400001880.01.T01"/>
    <property type="gene ID" value="TuG1812G0400001880.01"/>
</dbReference>
<reference evidence="2" key="2">
    <citation type="submission" date="2018-03" db="EMBL/GenBank/DDBJ databases">
        <title>The Triticum urartu genome reveals the dynamic nature of wheat genome evolution.</title>
        <authorList>
            <person name="Ling H."/>
            <person name="Ma B."/>
            <person name="Shi X."/>
            <person name="Liu H."/>
            <person name="Dong L."/>
            <person name="Sun H."/>
            <person name="Cao Y."/>
            <person name="Gao Q."/>
            <person name="Zheng S."/>
            <person name="Li Y."/>
            <person name="Yu Y."/>
            <person name="Du H."/>
            <person name="Qi M."/>
            <person name="Li Y."/>
            <person name="Yu H."/>
            <person name="Cui Y."/>
            <person name="Wang N."/>
            <person name="Chen C."/>
            <person name="Wu H."/>
            <person name="Zhao Y."/>
            <person name="Zhang J."/>
            <person name="Li Y."/>
            <person name="Zhou W."/>
            <person name="Zhang B."/>
            <person name="Hu W."/>
            <person name="Eijk M."/>
            <person name="Tang J."/>
            <person name="Witsenboer H."/>
            <person name="Zhao S."/>
            <person name="Li Z."/>
            <person name="Zhang A."/>
            <person name="Wang D."/>
            <person name="Liang C."/>
        </authorList>
    </citation>
    <scope>NUCLEOTIDE SEQUENCE [LARGE SCALE GENOMIC DNA]</scope>
    <source>
        <strain evidence="2">cv. G1812</strain>
    </source>
</reference>
<reference evidence="2" key="3">
    <citation type="submission" date="2022-06" db="UniProtKB">
        <authorList>
            <consortium name="EnsemblPlants"/>
        </authorList>
    </citation>
    <scope>IDENTIFICATION</scope>
</reference>
<feature type="region of interest" description="Disordered" evidence="1">
    <location>
        <begin position="83"/>
        <end position="138"/>
    </location>
</feature>
<evidence type="ECO:0000256" key="1">
    <source>
        <dbReference type="SAM" id="MobiDB-lite"/>
    </source>
</evidence>
<dbReference type="Proteomes" id="UP000015106">
    <property type="component" value="Chromosome 4"/>
</dbReference>
<keyword evidence="3" id="KW-1185">Reference proteome</keyword>
<reference evidence="3" key="1">
    <citation type="journal article" date="2013" name="Nature">
        <title>Draft genome of the wheat A-genome progenitor Triticum urartu.</title>
        <authorList>
            <person name="Ling H.Q."/>
            <person name="Zhao S."/>
            <person name="Liu D."/>
            <person name="Wang J."/>
            <person name="Sun H."/>
            <person name="Zhang C."/>
            <person name="Fan H."/>
            <person name="Li D."/>
            <person name="Dong L."/>
            <person name="Tao Y."/>
            <person name="Gao C."/>
            <person name="Wu H."/>
            <person name="Li Y."/>
            <person name="Cui Y."/>
            <person name="Guo X."/>
            <person name="Zheng S."/>
            <person name="Wang B."/>
            <person name="Yu K."/>
            <person name="Liang Q."/>
            <person name="Yang W."/>
            <person name="Lou X."/>
            <person name="Chen J."/>
            <person name="Feng M."/>
            <person name="Jian J."/>
            <person name="Zhang X."/>
            <person name="Luo G."/>
            <person name="Jiang Y."/>
            <person name="Liu J."/>
            <person name="Wang Z."/>
            <person name="Sha Y."/>
            <person name="Zhang B."/>
            <person name="Wu H."/>
            <person name="Tang D."/>
            <person name="Shen Q."/>
            <person name="Xue P."/>
            <person name="Zou S."/>
            <person name="Wang X."/>
            <person name="Liu X."/>
            <person name="Wang F."/>
            <person name="Yang Y."/>
            <person name="An X."/>
            <person name="Dong Z."/>
            <person name="Zhang K."/>
            <person name="Zhang X."/>
            <person name="Luo M.C."/>
            <person name="Dvorak J."/>
            <person name="Tong Y."/>
            <person name="Wang J."/>
            <person name="Yang H."/>
            <person name="Li Z."/>
            <person name="Wang D."/>
            <person name="Zhang A."/>
            <person name="Wang J."/>
        </authorList>
    </citation>
    <scope>NUCLEOTIDE SEQUENCE</scope>
    <source>
        <strain evidence="3">cv. G1812</strain>
    </source>
</reference>
<dbReference type="AlphaFoldDB" id="A0A8R7Q2T8"/>
<feature type="compositionally biased region" description="Basic residues" evidence="1">
    <location>
        <begin position="118"/>
        <end position="127"/>
    </location>
</feature>